<evidence type="ECO:0000313" key="3">
    <source>
        <dbReference type="Proteomes" id="UP000305238"/>
    </source>
</evidence>
<protein>
    <submittedName>
        <fullName evidence="2">DUF4345 domain-containing protein</fullName>
    </submittedName>
</protein>
<organism evidence="2 3">
    <name type="scientific">Actinomadura geliboluensis</name>
    <dbReference type="NCBI Taxonomy" id="882440"/>
    <lineage>
        <taxon>Bacteria</taxon>
        <taxon>Bacillati</taxon>
        <taxon>Actinomycetota</taxon>
        <taxon>Actinomycetes</taxon>
        <taxon>Streptosporangiales</taxon>
        <taxon>Thermomonosporaceae</taxon>
        <taxon>Actinomadura</taxon>
    </lineage>
</organism>
<feature type="transmembrane region" description="Helical" evidence="1">
    <location>
        <begin position="103"/>
        <end position="120"/>
    </location>
</feature>
<accession>A0A5S4H358</accession>
<keyword evidence="1" id="KW-0812">Transmembrane</keyword>
<dbReference type="InterPro" id="IPR025597">
    <property type="entry name" value="DUF4345"/>
</dbReference>
<feature type="transmembrane region" description="Helical" evidence="1">
    <location>
        <begin position="73"/>
        <end position="91"/>
    </location>
</feature>
<reference evidence="2 3" key="1">
    <citation type="submission" date="2019-05" db="EMBL/GenBank/DDBJ databases">
        <title>Draft genome sequence of Actinomadura geliboluensis A8036.</title>
        <authorList>
            <person name="Saricaoglu S."/>
            <person name="Isik K."/>
        </authorList>
    </citation>
    <scope>NUCLEOTIDE SEQUENCE [LARGE SCALE GENOMIC DNA]</scope>
    <source>
        <strain evidence="2 3">A8036</strain>
    </source>
</reference>
<feature type="transmembrane region" description="Helical" evidence="1">
    <location>
        <begin position="46"/>
        <end position="66"/>
    </location>
</feature>
<dbReference type="EMBL" id="VCKZ01000092">
    <property type="protein sequence ID" value="TMR39141.1"/>
    <property type="molecule type" value="Genomic_DNA"/>
</dbReference>
<keyword evidence="1" id="KW-1133">Transmembrane helix</keyword>
<evidence type="ECO:0000256" key="1">
    <source>
        <dbReference type="SAM" id="Phobius"/>
    </source>
</evidence>
<dbReference type="Proteomes" id="UP000305238">
    <property type="component" value="Unassembled WGS sequence"/>
</dbReference>
<evidence type="ECO:0000313" key="2">
    <source>
        <dbReference type="EMBL" id="TMR39141.1"/>
    </source>
</evidence>
<dbReference type="Pfam" id="PF14248">
    <property type="entry name" value="DUF4345"/>
    <property type="match status" value="1"/>
</dbReference>
<comment type="caution">
    <text evidence="2">The sequence shown here is derived from an EMBL/GenBank/DDBJ whole genome shotgun (WGS) entry which is preliminary data.</text>
</comment>
<gene>
    <name evidence="2" type="ORF">ETD96_14975</name>
</gene>
<keyword evidence="1" id="KW-0472">Membrane</keyword>
<dbReference type="RefSeq" id="WP_138636951.1">
    <property type="nucleotide sequence ID" value="NZ_VCKZ01000092.1"/>
</dbReference>
<dbReference type="OrthoDB" id="8481950at2"/>
<name>A0A5S4H358_9ACTN</name>
<sequence length="121" mass="12249">MPTTVIVVVAVFFLAMGLYGLATPAALIRPFGVVLSSADARTEVRAVYGGFGIAMAGLLAVAALDVGQVRQGAVLAVACALAGMAVGRLVGWGADRQIGFYPTWFYFGVEAVAAGALVGAL</sequence>
<dbReference type="AlphaFoldDB" id="A0A5S4H358"/>
<keyword evidence="3" id="KW-1185">Reference proteome</keyword>
<proteinExistence type="predicted"/>